<name>A0A1L9SP88_9EURO</name>
<feature type="domain" description="Carrier" evidence="3">
    <location>
        <begin position="559"/>
        <end position="635"/>
    </location>
</feature>
<dbReference type="SUPFAM" id="SSF47336">
    <property type="entry name" value="ACP-like"/>
    <property type="match status" value="1"/>
</dbReference>
<dbReference type="SUPFAM" id="SSF51735">
    <property type="entry name" value="NAD(P)-binding Rossmann-fold domains"/>
    <property type="match status" value="1"/>
</dbReference>
<organism evidence="4 5">
    <name type="scientific">Penicilliopsis zonata CBS 506.65</name>
    <dbReference type="NCBI Taxonomy" id="1073090"/>
    <lineage>
        <taxon>Eukaryota</taxon>
        <taxon>Fungi</taxon>
        <taxon>Dikarya</taxon>
        <taxon>Ascomycota</taxon>
        <taxon>Pezizomycotina</taxon>
        <taxon>Eurotiomycetes</taxon>
        <taxon>Eurotiomycetidae</taxon>
        <taxon>Eurotiales</taxon>
        <taxon>Aspergillaceae</taxon>
        <taxon>Penicilliopsis</taxon>
    </lineage>
</organism>
<dbReference type="InterPro" id="IPR036736">
    <property type="entry name" value="ACP-like_sf"/>
</dbReference>
<dbReference type="InterPro" id="IPR051414">
    <property type="entry name" value="Adenylate-forming_Reductase"/>
</dbReference>
<dbReference type="Gene3D" id="3.40.50.720">
    <property type="entry name" value="NAD(P)-binding Rossmann-like Domain"/>
    <property type="match status" value="1"/>
</dbReference>
<keyword evidence="1" id="KW-0596">Phosphopantetheine</keyword>
<evidence type="ECO:0000256" key="2">
    <source>
        <dbReference type="ARBA" id="ARBA00022553"/>
    </source>
</evidence>
<dbReference type="InterPro" id="IPR009081">
    <property type="entry name" value="PP-bd_ACP"/>
</dbReference>
<evidence type="ECO:0000259" key="3">
    <source>
        <dbReference type="PROSITE" id="PS50075"/>
    </source>
</evidence>
<dbReference type="Pfam" id="PF23562">
    <property type="entry name" value="AMP-binding_C_3"/>
    <property type="match status" value="1"/>
</dbReference>
<dbReference type="SUPFAM" id="SSF56801">
    <property type="entry name" value="Acetyl-CoA synthetase-like"/>
    <property type="match status" value="1"/>
</dbReference>
<evidence type="ECO:0000313" key="5">
    <source>
        <dbReference type="Proteomes" id="UP000184188"/>
    </source>
</evidence>
<keyword evidence="2" id="KW-0597">Phosphoprotein</keyword>
<keyword evidence="5" id="KW-1185">Reference proteome</keyword>
<dbReference type="Pfam" id="PF00550">
    <property type="entry name" value="PP-binding"/>
    <property type="match status" value="1"/>
</dbReference>
<dbReference type="Pfam" id="PF07993">
    <property type="entry name" value="NAD_binding_4"/>
    <property type="match status" value="1"/>
</dbReference>
<dbReference type="Proteomes" id="UP000184188">
    <property type="component" value="Unassembled WGS sequence"/>
</dbReference>
<protein>
    <recommendedName>
        <fullName evidence="3">Carrier domain-containing protein</fullName>
    </recommendedName>
</protein>
<dbReference type="VEuPathDB" id="FungiDB:ASPZODRAFT_1354781"/>
<proteinExistence type="predicted"/>
<dbReference type="PANTHER" id="PTHR43439">
    <property type="entry name" value="PHENYLACETATE-COENZYME A LIGASE"/>
    <property type="match status" value="1"/>
</dbReference>
<dbReference type="PANTHER" id="PTHR43439:SF2">
    <property type="entry name" value="ENZYME, PUTATIVE (JCVI)-RELATED"/>
    <property type="match status" value="1"/>
</dbReference>
<accession>A0A1L9SP88</accession>
<dbReference type="Gene3D" id="3.40.50.12780">
    <property type="entry name" value="N-terminal domain of ligase-like"/>
    <property type="match status" value="1"/>
</dbReference>
<dbReference type="AlphaFoldDB" id="A0A1L9SP88"/>
<evidence type="ECO:0000313" key="4">
    <source>
        <dbReference type="EMBL" id="OJJ48921.1"/>
    </source>
</evidence>
<dbReference type="PROSITE" id="PS50075">
    <property type="entry name" value="CARRIER"/>
    <property type="match status" value="1"/>
</dbReference>
<evidence type="ECO:0000256" key="1">
    <source>
        <dbReference type="ARBA" id="ARBA00022450"/>
    </source>
</evidence>
<dbReference type="InterPro" id="IPR000873">
    <property type="entry name" value="AMP-dep_synth/lig_dom"/>
</dbReference>
<dbReference type="OrthoDB" id="429813at2759"/>
<dbReference type="RefSeq" id="XP_022583431.1">
    <property type="nucleotide sequence ID" value="XM_022723808.1"/>
</dbReference>
<dbReference type="STRING" id="1073090.A0A1L9SP88"/>
<reference evidence="5" key="1">
    <citation type="journal article" date="2017" name="Genome Biol.">
        <title>Comparative genomics reveals high biological diversity and specific adaptations in the industrially and medically important fungal genus Aspergillus.</title>
        <authorList>
            <person name="de Vries R.P."/>
            <person name="Riley R."/>
            <person name="Wiebenga A."/>
            <person name="Aguilar-Osorio G."/>
            <person name="Amillis S."/>
            <person name="Uchima C.A."/>
            <person name="Anderluh G."/>
            <person name="Asadollahi M."/>
            <person name="Askin M."/>
            <person name="Barry K."/>
            <person name="Battaglia E."/>
            <person name="Bayram O."/>
            <person name="Benocci T."/>
            <person name="Braus-Stromeyer S.A."/>
            <person name="Caldana C."/>
            <person name="Canovas D."/>
            <person name="Cerqueira G.C."/>
            <person name="Chen F."/>
            <person name="Chen W."/>
            <person name="Choi C."/>
            <person name="Clum A."/>
            <person name="Dos Santos R.A."/>
            <person name="Damasio A.R."/>
            <person name="Diallinas G."/>
            <person name="Emri T."/>
            <person name="Fekete E."/>
            <person name="Flipphi M."/>
            <person name="Freyberg S."/>
            <person name="Gallo A."/>
            <person name="Gournas C."/>
            <person name="Habgood R."/>
            <person name="Hainaut M."/>
            <person name="Harispe M.L."/>
            <person name="Henrissat B."/>
            <person name="Hilden K.S."/>
            <person name="Hope R."/>
            <person name="Hossain A."/>
            <person name="Karabika E."/>
            <person name="Karaffa L."/>
            <person name="Karanyi Z."/>
            <person name="Krasevec N."/>
            <person name="Kuo A."/>
            <person name="Kusch H."/>
            <person name="LaButti K."/>
            <person name="Lagendijk E.L."/>
            <person name="Lapidus A."/>
            <person name="Levasseur A."/>
            <person name="Lindquist E."/>
            <person name="Lipzen A."/>
            <person name="Logrieco A.F."/>
            <person name="MacCabe A."/>
            <person name="Maekelae M.R."/>
            <person name="Malavazi I."/>
            <person name="Melin P."/>
            <person name="Meyer V."/>
            <person name="Mielnichuk N."/>
            <person name="Miskei M."/>
            <person name="Molnar A.P."/>
            <person name="Mule G."/>
            <person name="Ngan C.Y."/>
            <person name="Orejas M."/>
            <person name="Orosz E."/>
            <person name="Ouedraogo J.P."/>
            <person name="Overkamp K.M."/>
            <person name="Park H.-S."/>
            <person name="Perrone G."/>
            <person name="Piumi F."/>
            <person name="Punt P.J."/>
            <person name="Ram A.F."/>
            <person name="Ramon A."/>
            <person name="Rauscher S."/>
            <person name="Record E."/>
            <person name="Riano-Pachon D.M."/>
            <person name="Robert V."/>
            <person name="Roehrig J."/>
            <person name="Ruller R."/>
            <person name="Salamov A."/>
            <person name="Salih N.S."/>
            <person name="Samson R.A."/>
            <person name="Sandor E."/>
            <person name="Sanguinetti M."/>
            <person name="Schuetze T."/>
            <person name="Sepcic K."/>
            <person name="Shelest E."/>
            <person name="Sherlock G."/>
            <person name="Sophianopoulou V."/>
            <person name="Squina F.M."/>
            <person name="Sun H."/>
            <person name="Susca A."/>
            <person name="Todd R.B."/>
            <person name="Tsang A."/>
            <person name="Unkles S.E."/>
            <person name="van de Wiele N."/>
            <person name="van Rossen-Uffink D."/>
            <person name="Oliveira J.V."/>
            <person name="Vesth T.C."/>
            <person name="Visser J."/>
            <person name="Yu J.-H."/>
            <person name="Zhou M."/>
            <person name="Andersen M.R."/>
            <person name="Archer D.B."/>
            <person name="Baker S.E."/>
            <person name="Benoit I."/>
            <person name="Brakhage A.A."/>
            <person name="Braus G.H."/>
            <person name="Fischer R."/>
            <person name="Frisvad J.C."/>
            <person name="Goldman G.H."/>
            <person name="Houbraken J."/>
            <person name="Oakley B."/>
            <person name="Pocsi I."/>
            <person name="Scazzocchio C."/>
            <person name="Seiboth B."/>
            <person name="vanKuyk P.A."/>
            <person name="Wortman J."/>
            <person name="Dyer P.S."/>
            <person name="Grigoriev I.V."/>
        </authorList>
    </citation>
    <scope>NUCLEOTIDE SEQUENCE [LARGE SCALE GENOMIC DNA]</scope>
    <source>
        <strain evidence="5">CBS 506.65</strain>
    </source>
</reference>
<dbReference type="Gene3D" id="1.10.1200.10">
    <property type="entry name" value="ACP-like"/>
    <property type="match status" value="1"/>
</dbReference>
<dbReference type="InterPro" id="IPR013120">
    <property type="entry name" value="FAR_NAD-bd"/>
</dbReference>
<gene>
    <name evidence="4" type="ORF">ASPZODRAFT_1354781</name>
</gene>
<dbReference type="InterPro" id="IPR042099">
    <property type="entry name" value="ANL_N_sf"/>
</dbReference>
<dbReference type="EMBL" id="KV878338">
    <property type="protein sequence ID" value="OJJ48921.1"/>
    <property type="molecule type" value="Genomic_DNA"/>
</dbReference>
<dbReference type="Pfam" id="PF00501">
    <property type="entry name" value="AMP-binding"/>
    <property type="match status" value="1"/>
</dbReference>
<sequence>MDLHLHQDNEILVNIVDRRARESPQLLYAAFPVLPTSYDAGYREINYAQLANAVNGAAWHISRLLGPGKNFETLAYIGPNDLRYNTLVLGAVKAGYKMFLSSPRNSIAAHSHLFKLLDCKTILIPDPQPAVVDDILKASSLRALAAPSLAYLIDTLHPEYPYTKTFEDAKHEPLLAFHTSGSTGLPKPITWSHDYAAAAMKCSRIDPPEGFELQERVFQGSRLFFMLPPFHAANHIASICYAFAHRMMCIYPPAGAIPSAKVLADGLKHIKADLAFVPPTVVAELGRDATMLEFVCSNLKTLATGGGDVPTALGDPVAKRMRLMMVYGSSEMGIIPLIRRDATTLSEDWKPIMFTPGLGIVLRPVNENVYELYQARDPEIEWRQPVFKLYPHLDIFKPGDLFSPHPSKPDIWIYCGRSDDIIVFLTGEKTNPTTMEASVASNPEIKACLVAGAQRFQASLILELADPKEMSLSQKAEAIERIWPTINEANRVCPNHAKVSKSHILFADPKKPFARTSKGTLQRRLTISMYTEELDALYEDAERLENANVINGKISKQPNDSESLGALIRQAIMGVTGWSSLEDDTNIFIIGMDSLQTLLLTRNLREELAIAEIAPSTVYTNPSVSQLARAILDLSASQQASLGHIRESRKHAISSLITQHQSLIDELASSLVVDKPAAKGVDQKRNVLLTGSTGAVGSYLLQTLLRSPSVSHIYCLNRSPNSSSLQEERNKARKLATIAPSERVTFLTVDLSQEFFGLEPEVYNQLQSNATDILLNAWPVNFNIPLDAFMPQLSGITNVVKFALHAQCSPSIFFISSISSMLSHPESPIPESIMMDTSAPAPMGYGESKYIAERILDYAAQKLHMNVKIARVGQVAGPIHSAGTWNKWEWLPSLVISSLHVGALPDSLSLSPSQVDWVPIDTLAEVLVELLLGSTPASKAETATVFHIVNPYVTTWAALLPTLVATLERSSHGKKKIEIVSLKAWLQIIKADAEANRSDVEKMLERNPALKVLSIYETFSTQEAPRFESERAKRASQTLREMEAIKPEWMDKWCEGWLS</sequence>
<dbReference type="InterPro" id="IPR036291">
    <property type="entry name" value="NAD(P)-bd_dom_sf"/>
</dbReference>
<dbReference type="GeneID" id="34610273"/>